<organism evidence="2 3">
    <name type="scientific">Exidia glandulosa HHB12029</name>
    <dbReference type="NCBI Taxonomy" id="1314781"/>
    <lineage>
        <taxon>Eukaryota</taxon>
        <taxon>Fungi</taxon>
        <taxon>Dikarya</taxon>
        <taxon>Basidiomycota</taxon>
        <taxon>Agaricomycotina</taxon>
        <taxon>Agaricomycetes</taxon>
        <taxon>Auriculariales</taxon>
        <taxon>Exidiaceae</taxon>
        <taxon>Exidia</taxon>
    </lineage>
</organism>
<sequence length="136" mass="14823">MSTAYGASYAPLPTAAETASALARISSQNDDIQCAEQEIIGLEAQIAVLRDQIAARRNDIERLRDAMALDENTIASVRLLPSEIVAAIVVLVATLRPDFAHALVDKPGLGRHYTRHTACLVENCCLIPHIRWICFA</sequence>
<dbReference type="Proteomes" id="UP000077266">
    <property type="component" value="Unassembled WGS sequence"/>
</dbReference>
<reference evidence="2 3" key="1">
    <citation type="journal article" date="2016" name="Mol. Biol. Evol.">
        <title>Comparative Genomics of Early-Diverging Mushroom-Forming Fungi Provides Insights into the Origins of Lignocellulose Decay Capabilities.</title>
        <authorList>
            <person name="Nagy L.G."/>
            <person name="Riley R."/>
            <person name="Tritt A."/>
            <person name="Adam C."/>
            <person name="Daum C."/>
            <person name="Floudas D."/>
            <person name="Sun H."/>
            <person name="Yadav J.S."/>
            <person name="Pangilinan J."/>
            <person name="Larsson K.H."/>
            <person name="Matsuura K."/>
            <person name="Barry K."/>
            <person name="Labutti K."/>
            <person name="Kuo R."/>
            <person name="Ohm R.A."/>
            <person name="Bhattacharya S.S."/>
            <person name="Shirouzu T."/>
            <person name="Yoshinaga Y."/>
            <person name="Martin F.M."/>
            <person name="Grigoriev I.V."/>
            <person name="Hibbett D.S."/>
        </authorList>
    </citation>
    <scope>NUCLEOTIDE SEQUENCE [LARGE SCALE GENOMIC DNA]</scope>
    <source>
        <strain evidence="2 3">HHB12029</strain>
    </source>
</reference>
<proteinExistence type="predicted"/>
<evidence type="ECO:0000313" key="3">
    <source>
        <dbReference type="Proteomes" id="UP000077266"/>
    </source>
</evidence>
<name>A0A165J0G2_EXIGL</name>
<gene>
    <name evidence="2" type="ORF">EXIGLDRAFT_737441</name>
</gene>
<evidence type="ECO:0000313" key="2">
    <source>
        <dbReference type="EMBL" id="KZV94141.1"/>
    </source>
</evidence>
<evidence type="ECO:0000256" key="1">
    <source>
        <dbReference type="SAM" id="Coils"/>
    </source>
</evidence>
<keyword evidence="1" id="KW-0175">Coiled coil</keyword>
<dbReference type="AlphaFoldDB" id="A0A165J0G2"/>
<feature type="coiled-coil region" evidence="1">
    <location>
        <begin position="25"/>
        <end position="66"/>
    </location>
</feature>
<dbReference type="InParanoid" id="A0A165J0G2"/>
<dbReference type="EMBL" id="KV425978">
    <property type="protein sequence ID" value="KZV94141.1"/>
    <property type="molecule type" value="Genomic_DNA"/>
</dbReference>
<protein>
    <submittedName>
        <fullName evidence="2">Uncharacterized protein</fullName>
    </submittedName>
</protein>
<accession>A0A165J0G2</accession>
<feature type="non-terminal residue" evidence="2">
    <location>
        <position position="136"/>
    </location>
</feature>
<keyword evidence="3" id="KW-1185">Reference proteome</keyword>